<feature type="transmembrane region" description="Helical" evidence="2">
    <location>
        <begin position="6"/>
        <end position="25"/>
    </location>
</feature>
<name>A0A1Y0E779_9RHOB</name>
<dbReference type="OrthoDB" id="8447902at2"/>
<dbReference type="Proteomes" id="UP000195273">
    <property type="component" value="Chromosome"/>
</dbReference>
<evidence type="ECO:0000313" key="3">
    <source>
        <dbReference type="EMBL" id="ART99475.1"/>
    </source>
</evidence>
<feature type="transmembrane region" description="Helical" evidence="2">
    <location>
        <begin position="37"/>
        <end position="58"/>
    </location>
</feature>
<feature type="compositionally biased region" description="Polar residues" evidence="1">
    <location>
        <begin position="233"/>
        <end position="243"/>
    </location>
</feature>
<dbReference type="InterPro" id="IPR045919">
    <property type="entry name" value="DUF6338"/>
</dbReference>
<dbReference type="KEGG" id="lvs:LOKVESSMR4R_00133"/>
<keyword evidence="2" id="KW-1133">Transmembrane helix</keyword>
<gene>
    <name evidence="3" type="ORF">LOKVESSMR4R_00133</name>
</gene>
<protein>
    <submittedName>
        <fullName evidence="3">Uncharacterized protein</fullName>
    </submittedName>
</protein>
<keyword evidence="4" id="KW-1185">Reference proteome</keyword>
<organism evidence="3 4">
    <name type="scientific">Yoonia vestfoldensis</name>
    <dbReference type="NCBI Taxonomy" id="245188"/>
    <lineage>
        <taxon>Bacteria</taxon>
        <taxon>Pseudomonadati</taxon>
        <taxon>Pseudomonadota</taxon>
        <taxon>Alphaproteobacteria</taxon>
        <taxon>Rhodobacterales</taxon>
        <taxon>Paracoccaceae</taxon>
        <taxon>Yoonia</taxon>
    </lineage>
</organism>
<dbReference type="Pfam" id="PF19865">
    <property type="entry name" value="DUF6338"/>
    <property type="match status" value="1"/>
</dbReference>
<dbReference type="RefSeq" id="WP_157898093.1">
    <property type="nucleotide sequence ID" value="NZ_CP021431.1"/>
</dbReference>
<keyword evidence="2" id="KW-0812">Transmembrane</keyword>
<feature type="region of interest" description="Disordered" evidence="1">
    <location>
        <begin position="218"/>
        <end position="249"/>
    </location>
</feature>
<proteinExistence type="predicted"/>
<keyword evidence="2" id="KW-0472">Membrane</keyword>
<evidence type="ECO:0000256" key="2">
    <source>
        <dbReference type="SAM" id="Phobius"/>
    </source>
</evidence>
<sequence>MDFALAQLALIFMPGIIWATIDAKYGAGLKPQQTTLLIRAFMFGMATYAVLFLIYLVFGKSFGYQDLVNGPESVNFFELKDEIAWSVPLSFSLAVCWLWIVKFRLLVKLLHKIGATRRYGDEDVWSYTLNSDQANVEYVHFRDLENGFIFAGWVNAYSESEDFREILLASVIVYDEAGNEISRPPFLYLSRPKNSIWMEFPYRAEGYKDVREENNHQRWQHPKGWAKRGDFTSDVTPPTSYPDSSGGRL</sequence>
<reference evidence="3 4" key="1">
    <citation type="submission" date="2017-05" db="EMBL/GenBank/DDBJ databases">
        <title>Genome Sequence of Loktanella vestfoldensis Strain SMR4r Isolated from a Culture of the Diatom Skeletonema marinoi.</title>
        <authorList>
            <person name="Topel M."/>
            <person name="Pinder M.I.M."/>
            <person name="Johansson O.N."/>
            <person name="Kourtchenko O."/>
            <person name="Godhe A."/>
            <person name="Clarke A.K."/>
        </authorList>
    </citation>
    <scope>NUCLEOTIDE SEQUENCE [LARGE SCALE GENOMIC DNA]</scope>
    <source>
        <strain evidence="3 4">SMR4r</strain>
    </source>
</reference>
<evidence type="ECO:0000313" key="4">
    <source>
        <dbReference type="Proteomes" id="UP000195273"/>
    </source>
</evidence>
<accession>A0A1Y0E779</accession>
<evidence type="ECO:0000256" key="1">
    <source>
        <dbReference type="SAM" id="MobiDB-lite"/>
    </source>
</evidence>
<dbReference type="EMBL" id="CP021431">
    <property type="protein sequence ID" value="ART99475.1"/>
    <property type="molecule type" value="Genomic_DNA"/>
</dbReference>
<feature type="transmembrane region" description="Helical" evidence="2">
    <location>
        <begin position="83"/>
        <end position="101"/>
    </location>
</feature>
<dbReference type="AlphaFoldDB" id="A0A1Y0E779"/>